<dbReference type="PANTHER" id="PTHR11920:SF335">
    <property type="entry name" value="GUANYLATE CYCLASE"/>
    <property type="match status" value="1"/>
</dbReference>
<keyword evidence="4" id="KW-1133">Transmembrane helix</keyword>
<evidence type="ECO:0000256" key="7">
    <source>
        <dbReference type="RuleBase" id="RU000405"/>
    </source>
</evidence>
<evidence type="ECO:0000313" key="10">
    <source>
        <dbReference type="EMBL" id="KXZ56609.1"/>
    </source>
</evidence>
<dbReference type="Proteomes" id="UP000075714">
    <property type="component" value="Unassembled WGS sequence"/>
</dbReference>
<feature type="domain" description="Guanylate cyclase" evidence="9">
    <location>
        <begin position="944"/>
        <end position="1094"/>
    </location>
</feature>
<organism evidence="10 11">
    <name type="scientific">Gonium pectorale</name>
    <name type="common">Green alga</name>
    <dbReference type="NCBI Taxonomy" id="33097"/>
    <lineage>
        <taxon>Eukaryota</taxon>
        <taxon>Viridiplantae</taxon>
        <taxon>Chlorophyta</taxon>
        <taxon>core chlorophytes</taxon>
        <taxon>Chlorophyceae</taxon>
        <taxon>CS clade</taxon>
        <taxon>Chlamydomonadales</taxon>
        <taxon>Volvocaceae</taxon>
        <taxon>Gonium</taxon>
    </lineage>
</organism>
<dbReference type="InterPro" id="IPR001054">
    <property type="entry name" value="A/G_cyclase"/>
</dbReference>
<dbReference type="InterPro" id="IPR029787">
    <property type="entry name" value="Nucleotide_cyclase"/>
</dbReference>
<feature type="compositionally biased region" description="Polar residues" evidence="8">
    <location>
        <begin position="542"/>
        <end position="552"/>
    </location>
</feature>
<dbReference type="GO" id="GO:0000166">
    <property type="term" value="F:nucleotide binding"/>
    <property type="evidence" value="ECO:0007669"/>
    <property type="project" value="UniProtKB-KW"/>
</dbReference>
<evidence type="ECO:0000256" key="3">
    <source>
        <dbReference type="ARBA" id="ARBA00022741"/>
    </source>
</evidence>
<comment type="similarity">
    <text evidence="7">Belongs to the adenylyl cyclase class-4/guanylyl cyclase family.</text>
</comment>
<dbReference type="Gene3D" id="3.30.70.1230">
    <property type="entry name" value="Nucleotide cyclase"/>
    <property type="match status" value="1"/>
</dbReference>
<keyword evidence="3" id="KW-0547">Nucleotide-binding</keyword>
<dbReference type="GO" id="GO:0035556">
    <property type="term" value="P:intracellular signal transduction"/>
    <property type="evidence" value="ECO:0007669"/>
    <property type="project" value="InterPro"/>
</dbReference>
<evidence type="ECO:0000256" key="6">
    <source>
        <dbReference type="ARBA" id="ARBA00023239"/>
    </source>
</evidence>
<dbReference type="GO" id="GO:0007168">
    <property type="term" value="P:receptor guanylyl cyclase signaling pathway"/>
    <property type="evidence" value="ECO:0007669"/>
    <property type="project" value="TreeGrafter"/>
</dbReference>
<dbReference type="OrthoDB" id="548029at2759"/>
<evidence type="ECO:0000256" key="4">
    <source>
        <dbReference type="ARBA" id="ARBA00022989"/>
    </source>
</evidence>
<keyword evidence="6 7" id="KW-0456">Lyase</keyword>
<feature type="region of interest" description="Disordered" evidence="8">
    <location>
        <begin position="1149"/>
        <end position="1216"/>
    </location>
</feature>
<keyword evidence="11" id="KW-1185">Reference proteome</keyword>
<feature type="region of interest" description="Disordered" evidence="8">
    <location>
        <begin position="505"/>
        <end position="574"/>
    </location>
</feature>
<dbReference type="InterPro" id="IPR018297">
    <property type="entry name" value="A/G_cyclase_CS"/>
</dbReference>
<dbReference type="SMART" id="SM00044">
    <property type="entry name" value="CYCc"/>
    <property type="match status" value="1"/>
</dbReference>
<reference evidence="11" key="1">
    <citation type="journal article" date="2016" name="Nat. Commun.">
        <title>The Gonium pectorale genome demonstrates co-option of cell cycle regulation during the evolution of multicellularity.</title>
        <authorList>
            <person name="Hanschen E.R."/>
            <person name="Marriage T.N."/>
            <person name="Ferris P.J."/>
            <person name="Hamaji T."/>
            <person name="Toyoda A."/>
            <person name="Fujiyama A."/>
            <person name="Neme R."/>
            <person name="Noguchi H."/>
            <person name="Minakuchi Y."/>
            <person name="Suzuki M."/>
            <person name="Kawai-Toyooka H."/>
            <person name="Smith D.R."/>
            <person name="Sparks H."/>
            <person name="Anderson J."/>
            <person name="Bakaric R."/>
            <person name="Luria V."/>
            <person name="Karger A."/>
            <person name="Kirschner M.W."/>
            <person name="Durand P.M."/>
            <person name="Michod R.E."/>
            <person name="Nozaki H."/>
            <person name="Olson B.J."/>
        </authorList>
    </citation>
    <scope>NUCLEOTIDE SEQUENCE [LARGE SCALE GENOMIC DNA]</scope>
    <source>
        <strain evidence="11">NIES-2863</strain>
    </source>
</reference>
<dbReference type="GO" id="GO:0005886">
    <property type="term" value="C:plasma membrane"/>
    <property type="evidence" value="ECO:0007669"/>
    <property type="project" value="TreeGrafter"/>
</dbReference>
<dbReference type="PROSITE" id="PS50125">
    <property type="entry name" value="GUANYLATE_CYCLASE_2"/>
    <property type="match status" value="1"/>
</dbReference>
<keyword evidence="5" id="KW-0472">Membrane</keyword>
<sequence length="1333" mass="135058">MFVVVEDVSAMGQPRVEPDEHGAGDVDGDDVLSLLFSLEPAKWERMMDELNGLSGAGAWGDRVWKAVVRVPPSLDKTVAPNGRAASCRPRTGAGVCAATTDDGCLKHLDIEPSGLLHLDGESAVPQQEHYGWDGEAAAAAGPTSAALAANTSTASCCAEDLAVMQASGSTALTAERYTLLSGRVKRPGSATAGSQNIPSPSLTSPATATASARATSPDGARQPQGPAPLSLIITDVGPKTDDLEASRTRHQPGAWRQEDHPRRLAPAMPRLLKSAGVGSSRHRAEPHHPQHLPGQSSLKRDPAGRQPASAAVVVNAQALEASDEAPAMRHVSRETLSLISGAASGLPATGRHKTSIGFASAGVPATRHQTRASSSAALSARMLTGLMGFAGGGGGSRSNGGGSLGGASGGGAAASGVRFPPGQRSLCAPPSLGLAVHDEEVGPYPGQQDDPLDCDTVPALRPMTTVNSSLMLGSSELLGASAYGSAFPVGQDPLATSTFATLLDQQQRAPPPTRTASRTGPAPVIPSPGGGGSVLSKAAPSVNRNSNWLQTSAAAPDAAAPAARTQIGDREAGKRCPAEAEAIAALRAPGVGGSRSRPASSASASVPSNARALAFALSLGTSPVATLAVSAAAPGSPGSSGPASPANSIRRLVVGRGSASFTAGRPQQYQPVGAAADRMPSPFSTRAIMPHISAAPVVLPGLPAAGGPALASASGSQASVPAPRADWLSKSGPAVMPHHVRGIASRMSRVSSAVCLDGGDGSCGRDLTAGADGGDAIRDATGCEEALEFELARHEPHFAPGEGEGGSIVPIEADGAEGSSDGGKGAAVSDVECWHEVWAVASVDPVTGRKVIMLMQTDVTAKVIAERHLAQVMEAEHRLVEQLFPRHILQYITEEWTATAAADGKPPGHGGRGGGAAPLAGSSLRWRPVLRDCSPLATWHPQVTLLFADIKGFTPMCGQVQPQQVMRFLNDLYSRYDALLDKYGVYKVETIGDCYFVAAGLVTTDADGMAAVRSADSNDGAGLDAASPRHADQAFAFAKAMLRAAREVALPTSGEPVEIRIGLHTGPVVSGVVGTRMPRFCLFGDTVNTASRMESAGVPGAVHASATTFAALQSSAAGANRAGDGCDRWEPTGGIEVKGKGMMQTYIWRPTRGDDDEDDHESGSSGGILHAGRDGSGGGSLGEGAPAGVQGDGDGGRATAESCTSEPSQEHREDVTATAAAVTAFDGFRITRSPSPPVVRSGTATLVVARNGGGGGGGFPTSPGMASVHSGALGDAAPGVCSMSFALLPLAAARFSSTSRTTDDAALVTTSGAAALQYSHAFCQVVPSSSTSS</sequence>
<gene>
    <name evidence="10" type="ORF">GPECTOR_1g549</name>
</gene>
<feature type="compositionally biased region" description="Basic and acidic residues" evidence="8">
    <location>
        <begin position="238"/>
        <end position="247"/>
    </location>
</feature>
<evidence type="ECO:0000256" key="2">
    <source>
        <dbReference type="ARBA" id="ARBA00022692"/>
    </source>
</evidence>
<dbReference type="InterPro" id="IPR050401">
    <property type="entry name" value="Cyclic_nucleotide_synthase"/>
</dbReference>
<protein>
    <recommendedName>
        <fullName evidence="9">Guanylate cyclase domain-containing protein</fullName>
    </recommendedName>
</protein>
<feature type="compositionally biased region" description="Low complexity" evidence="8">
    <location>
        <begin position="553"/>
        <end position="563"/>
    </location>
</feature>
<evidence type="ECO:0000313" key="11">
    <source>
        <dbReference type="Proteomes" id="UP000075714"/>
    </source>
</evidence>
<dbReference type="GO" id="GO:0004016">
    <property type="term" value="F:adenylate cyclase activity"/>
    <property type="evidence" value="ECO:0007669"/>
    <property type="project" value="TreeGrafter"/>
</dbReference>
<evidence type="ECO:0000256" key="1">
    <source>
        <dbReference type="ARBA" id="ARBA00004370"/>
    </source>
</evidence>
<evidence type="ECO:0000256" key="8">
    <source>
        <dbReference type="SAM" id="MobiDB-lite"/>
    </source>
</evidence>
<evidence type="ECO:0000259" key="9">
    <source>
        <dbReference type="PROSITE" id="PS50125"/>
    </source>
</evidence>
<dbReference type="EMBL" id="LSYV01000002">
    <property type="protein sequence ID" value="KXZ56609.1"/>
    <property type="molecule type" value="Genomic_DNA"/>
</dbReference>
<keyword evidence="2" id="KW-0812">Transmembrane</keyword>
<feature type="compositionally biased region" description="Low complexity" evidence="8">
    <location>
        <begin position="198"/>
        <end position="217"/>
    </location>
</feature>
<comment type="caution">
    <text evidence="10">The sequence shown here is derived from an EMBL/GenBank/DDBJ whole genome shotgun (WGS) entry which is preliminary data.</text>
</comment>
<evidence type="ECO:0000256" key="5">
    <source>
        <dbReference type="ARBA" id="ARBA00023136"/>
    </source>
</evidence>
<dbReference type="PROSITE" id="PS00452">
    <property type="entry name" value="GUANYLATE_CYCLASE_1"/>
    <property type="match status" value="1"/>
</dbReference>
<dbReference type="GO" id="GO:0001653">
    <property type="term" value="F:peptide receptor activity"/>
    <property type="evidence" value="ECO:0007669"/>
    <property type="project" value="TreeGrafter"/>
</dbReference>
<dbReference type="SUPFAM" id="SSF55073">
    <property type="entry name" value="Nucleotide cyclase"/>
    <property type="match status" value="1"/>
</dbReference>
<dbReference type="CDD" id="cd07302">
    <property type="entry name" value="CHD"/>
    <property type="match status" value="1"/>
</dbReference>
<feature type="compositionally biased region" description="Polar residues" evidence="8">
    <location>
        <begin position="505"/>
        <end position="518"/>
    </location>
</feature>
<feature type="region of interest" description="Disordered" evidence="8">
    <location>
        <begin position="185"/>
        <end position="309"/>
    </location>
</feature>
<accession>A0A150H367</accession>
<proteinExistence type="inferred from homology"/>
<comment type="subcellular location">
    <subcellularLocation>
        <location evidence="1">Membrane</location>
    </subcellularLocation>
</comment>
<dbReference type="GO" id="GO:0004383">
    <property type="term" value="F:guanylate cyclase activity"/>
    <property type="evidence" value="ECO:0007669"/>
    <property type="project" value="TreeGrafter"/>
</dbReference>
<dbReference type="PANTHER" id="PTHR11920">
    <property type="entry name" value="GUANYLYL CYCLASE"/>
    <property type="match status" value="1"/>
</dbReference>
<name>A0A150H367_GONPE</name>
<dbReference type="Pfam" id="PF00211">
    <property type="entry name" value="Guanylate_cyc"/>
    <property type="match status" value="1"/>
</dbReference>